<dbReference type="GO" id="GO:0003700">
    <property type="term" value="F:DNA-binding transcription factor activity"/>
    <property type="evidence" value="ECO:0007669"/>
    <property type="project" value="InterPro"/>
</dbReference>
<comment type="function">
    <text evidence="9">May play the central regulatory role in sporulation. It may be an element of the effector pathway responsible for the activation of sporulation genes in response to nutritional stress. Spo0A may act in concert with spo0H (a sigma factor) to control the expression of some genes that are critical to the sporulation process.</text>
</comment>
<comment type="subcellular location">
    <subcellularLocation>
        <location evidence="1">Cytoplasm</location>
    </subcellularLocation>
</comment>
<dbReference type="GO" id="GO:0000160">
    <property type="term" value="P:phosphorelay signal transduction system"/>
    <property type="evidence" value="ECO:0007669"/>
    <property type="project" value="UniProtKB-KW"/>
</dbReference>
<dbReference type="Gene3D" id="3.40.50.2300">
    <property type="match status" value="1"/>
</dbReference>
<dbReference type="AlphaFoldDB" id="A0A9D1PHQ8"/>
<reference evidence="14" key="1">
    <citation type="journal article" date="2021" name="PeerJ">
        <title>Extensive microbial diversity within the chicken gut microbiome revealed by metagenomics and culture.</title>
        <authorList>
            <person name="Gilroy R."/>
            <person name="Ravi A."/>
            <person name="Getino M."/>
            <person name="Pursley I."/>
            <person name="Horton D.L."/>
            <person name="Alikhan N.F."/>
            <person name="Baker D."/>
            <person name="Gharbi K."/>
            <person name="Hall N."/>
            <person name="Watson M."/>
            <person name="Adriaenssens E.M."/>
            <person name="Foster-Nyarko E."/>
            <person name="Jarju S."/>
            <person name="Secka A."/>
            <person name="Antonio M."/>
            <person name="Oren A."/>
            <person name="Chaudhuri R.R."/>
            <person name="La Ragione R."/>
            <person name="Hildebrand F."/>
            <person name="Pallen M.J."/>
        </authorList>
    </citation>
    <scope>NUCLEOTIDE SEQUENCE</scope>
    <source>
        <strain evidence="14">CHK193-4272</strain>
    </source>
</reference>
<gene>
    <name evidence="14" type="ORF">H9746_02170</name>
</gene>
<dbReference type="InterPro" id="IPR020449">
    <property type="entry name" value="Tscrpt_reg_AraC-type_HTH"/>
</dbReference>
<evidence type="ECO:0000259" key="12">
    <source>
        <dbReference type="PROSITE" id="PS01124"/>
    </source>
</evidence>
<dbReference type="PROSITE" id="PS50110">
    <property type="entry name" value="RESPONSE_REGULATORY"/>
    <property type="match status" value="1"/>
</dbReference>
<dbReference type="Pfam" id="PF12833">
    <property type="entry name" value="HTH_18"/>
    <property type="match status" value="1"/>
</dbReference>
<keyword evidence="6" id="KW-0805">Transcription regulation</keyword>
<proteinExistence type="predicted"/>
<feature type="domain" description="HTH araC/xylS-type" evidence="12">
    <location>
        <begin position="426"/>
        <end position="525"/>
    </location>
</feature>
<evidence type="ECO:0000256" key="4">
    <source>
        <dbReference type="ARBA" id="ARBA00022553"/>
    </source>
</evidence>
<dbReference type="InterPro" id="IPR009057">
    <property type="entry name" value="Homeodomain-like_sf"/>
</dbReference>
<keyword evidence="11" id="KW-0175">Coiled coil</keyword>
<evidence type="ECO:0000313" key="14">
    <source>
        <dbReference type="EMBL" id="HIV61643.1"/>
    </source>
</evidence>
<reference evidence="14" key="2">
    <citation type="submission" date="2021-04" db="EMBL/GenBank/DDBJ databases">
        <authorList>
            <person name="Gilroy R."/>
        </authorList>
    </citation>
    <scope>NUCLEOTIDE SEQUENCE</scope>
    <source>
        <strain evidence="14">CHK193-4272</strain>
    </source>
</reference>
<dbReference type="GO" id="GO:0005737">
    <property type="term" value="C:cytoplasm"/>
    <property type="evidence" value="ECO:0007669"/>
    <property type="project" value="UniProtKB-SubCell"/>
</dbReference>
<evidence type="ECO:0000313" key="15">
    <source>
        <dbReference type="Proteomes" id="UP000886808"/>
    </source>
</evidence>
<dbReference type="InterPro" id="IPR018060">
    <property type="entry name" value="HTH_AraC"/>
</dbReference>
<sequence length="528" mass="60856">MELYSVILADDEEQIRAGISRKINWEQLGFKLIGEAENGAEALELCEQLRPDVLLTDIKMPFMDGLELCRNLNKSLPTAKMIVFSGFDDFEYARQAVSSGVFEYIMKPINASELSDVLTRLREKLDNERLEKRDMETLRHQYEESLPVLRELFYTRLLDGHIPNEQINERALRFDMEISKGKWTAVLIRVNVQKSLSYDELILLSVRSFIEQHFQLDVSSVRTLLYNDMVALLVQTEHIYPLIQEMQRLCYLVSCYLGINICAGIGRVYTAENLKFSTKEAKNALDTQLLIGDTDVIYIGDIEPKQTSRLSFDEQDMQSLENAIKFGSQDDVHSFIDTLMNRVRETRFTLAQCHLFFLEIITALVRLARSCGEDIEEDFCTSFTNLISISDFNSLDDLSSWLCSHCINLQQLLGQKRFDSASKTISKAKDYISCHFTESDINVDSLCDYLHLSSTYFSTLFKRETGKSFIAYVTELRMEMAANMLTQTDEKTYLIAEKIGYTDPNYFSYVFKKHFGLTPSKYRTGKRG</sequence>
<evidence type="ECO:0000256" key="11">
    <source>
        <dbReference type="SAM" id="Coils"/>
    </source>
</evidence>
<dbReference type="SUPFAM" id="SSF46689">
    <property type="entry name" value="Homeodomain-like"/>
    <property type="match status" value="2"/>
</dbReference>
<comment type="caution">
    <text evidence="14">The sequence shown here is derived from an EMBL/GenBank/DDBJ whole genome shotgun (WGS) entry which is preliminary data.</text>
</comment>
<dbReference type="GO" id="GO:0043565">
    <property type="term" value="F:sequence-specific DNA binding"/>
    <property type="evidence" value="ECO:0007669"/>
    <property type="project" value="InterPro"/>
</dbReference>
<dbReference type="InterPro" id="IPR011006">
    <property type="entry name" value="CheY-like_superfamily"/>
</dbReference>
<dbReference type="SMART" id="SM00448">
    <property type="entry name" value="REC"/>
    <property type="match status" value="1"/>
</dbReference>
<evidence type="ECO:0000256" key="10">
    <source>
        <dbReference type="PROSITE-ProRule" id="PRU00169"/>
    </source>
</evidence>
<evidence type="ECO:0000256" key="8">
    <source>
        <dbReference type="ARBA" id="ARBA00023163"/>
    </source>
</evidence>
<evidence type="ECO:0000256" key="9">
    <source>
        <dbReference type="ARBA" id="ARBA00024867"/>
    </source>
</evidence>
<evidence type="ECO:0000256" key="7">
    <source>
        <dbReference type="ARBA" id="ARBA00023125"/>
    </source>
</evidence>
<accession>A0A9D1PHQ8</accession>
<keyword evidence="8" id="KW-0804">Transcription</keyword>
<evidence type="ECO:0000256" key="6">
    <source>
        <dbReference type="ARBA" id="ARBA00023015"/>
    </source>
</evidence>
<evidence type="ECO:0000256" key="5">
    <source>
        <dbReference type="ARBA" id="ARBA00023012"/>
    </source>
</evidence>
<dbReference type="Pfam" id="PF00072">
    <property type="entry name" value="Response_reg"/>
    <property type="match status" value="1"/>
</dbReference>
<evidence type="ECO:0000256" key="1">
    <source>
        <dbReference type="ARBA" id="ARBA00004496"/>
    </source>
</evidence>
<keyword evidence="7" id="KW-0238">DNA-binding</keyword>
<dbReference type="PANTHER" id="PTHR42713:SF3">
    <property type="entry name" value="TRANSCRIPTIONAL REGULATORY PROTEIN HPTR"/>
    <property type="match status" value="1"/>
</dbReference>
<dbReference type="SMART" id="SM00342">
    <property type="entry name" value="HTH_ARAC"/>
    <property type="match status" value="1"/>
</dbReference>
<dbReference type="InterPro" id="IPR051552">
    <property type="entry name" value="HptR"/>
</dbReference>
<keyword evidence="3" id="KW-0963">Cytoplasm</keyword>
<organism evidence="14 15">
    <name type="scientific">Candidatus Butyricicoccus avistercoris</name>
    <dbReference type="NCBI Taxonomy" id="2838518"/>
    <lineage>
        <taxon>Bacteria</taxon>
        <taxon>Bacillati</taxon>
        <taxon>Bacillota</taxon>
        <taxon>Clostridia</taxon>
        <taxon>Eubacteriales</taxon>
        <taxon>Butyricicoccaceae</taxon>
        <taxon>Butyricicoccus</taxon>
    </lineage>
</organism>
<evidence type="ECO:0000256" key="3">
    <source>
        <dbReference type="ARBA" id="ARBA00022490"/>
    </source>
</evidence>
<keyword evidence="5" id="KW-0902">Two-component regulatory system</keyword>
<evidence type="ECO:0000256" key="2">
    <source>
        <dbReference type="ARBA" id="ARBA00018672"/>
    </source>
</evidence>
<dbReference type="Proteomes" id="UP000886808">
    <property type="component" value="Unassembled WGS sequence"/>
</dbReference>
<evidence type="ECO:0000259" key="13">
    <source>
        <dbReference type="PROSITE" id="PS50110"/>
    </source>
</evidence>
<dbReference type="SUPFAM" id="SSF52172">
    <property type="entry name" value="CheY-like"/>
    <property type="match status" value="1"/>
</dbReference>
<feature type="modified residue" description="4-aspartylphosphate" evidence="10">
    <location>
        <position position="57"/>
    </location>
</feature>
<name>A0A9D1PHQ8_9FIRM</name>
<dbReference type="InterPro" id="IPR001789">
    <property type="entry name" value="Sig_transdc_resp-reg_receiver"/>
</dbReference>
<protein>
    <recommendedName>
        <fullName evidence="2">Stage 0 sporulation protein A homolog</fullName>
    </recommendedName>
</protein>
<dbReference type="PROSITE" id="PS01124">
    <property type="entry name" value="HTH_ARAC_FAMILY_2"/>
    <property type="match status" value="1"/>
</dbReference>
<feature type="domain" description="Response regulatory" evidence="13">
    <location>
        <begin position="5"/>
        <end position="122"/>
    </location>
</feature>
<dbReference type="PANTHER" id="PTHR42713">
    <property type="entry name" value="HISTIDINE KINASE-RELATED"/>
    <property type="match status" value="1"/>
</dbReference>
<dbReference type="Gene3D" id="1.10.10.60">
    <property type="entry name" value="Homeodomain-like"/>
    <property type="match status" value="2"/>
</dbReference>
<dbReference type="EMBL" id="DXIE01000016">
    <property type="protein sequence ID" value="HIV61643.1"/>
    <property type="molecule type" value="Genomic_DNA"/>
</dbReference>
<dbReference type="CDD" id="cd17536">
    <property type="entry name" value="REC_YesN-like"/>
    <property type="match status" value="1"/>
</dbReference>
<dbReference type="PRINTS" id="PR00032">
    <property type="entry name" value="HTHARAC"/>
</dbReference>
<feature type="coiled-coil region" evidence="11">
    <location>
        <begin position="111"/>
        <end position="145"/>
    </location>
</feature>
<keyword evidence="4 10" id="KW-0597">Phosphoprotein</keyword>